<feature type="region of interest" description="Disordered" evidence="1">
    <location>
        <begin position="41"/>
        <end position="99"/>
    </location>
</feature>
<feature type="compositionally biased region" description="Polar residues" evidence="1">
    <location>
        <begin position="90"/>
        <end position="99"/>
    </location>
</feature>
<dbReference type="RefSeq" id="WP_153585742.1">
    <property type="nucleotide sequence ID" value="NZ_WJBU01000013.1"/>
</dbReference>
<organism evidence="2 3">
    <name type="scientific">Caenimonas koreensis DSM 17982</name>
    <dbReference type="NCBI Taxonomy" id="1121255"/>
    <lineage>
        <taxon>Bacteria</taxon>
        <taxon>Pseudomonadati</taxon>
        <taxon>Pseudomonadota</taxon>
        <taxon>Betaproteobacteria</taxon>
        <taxon>Burkholderiales</taxon>
        <taxon>Comamonadaceae</taxon>
        <taxon>Caenimonas</taxon>
    </lineage>
</organism>
<dbReference type="AlphaFoldDB" id="A0A844AVI6"/>
<evidence type="ECO:0000313" key="3">
    <source>
        <dbReference type="Proteomes" id="UP000487350"/>
    </source>
</evidence>
<comment type="caution">
    <text evidence="2">The sequence shown here is derived from an EMBL/GenBank/DDBJ whole genome shotgun (WGS) entry which is preliminary data.</text>
</comment>
<feature type="compositionally biased region" description="Basic and acidic residues" evidence="1">
    <location>
        <begin position="233"/>
        <end position="245"/>
    </location>
</feature>
<dbReference type="EMBL" id="WJBU01000013">
    <property type="protein sequence ID" value="MRD48415.1"/>
    <property type="molecule type" value="Genomic_DNA"/>
</dbReference>
<keyword evidence="3" id="KW-1185">Reference proteome</keyword>
<sequence>MAIDPANTPRGPESDFTILHLPGSVRRSAAATHQNFYATGTLQGASEATPEAPRADCNRQLPPSEVKRDPYHAAVSPADGTDQGARAATQPPSDSKALTQTDAEKLGERIRDYRLSLSPTKSNLDEKTGLRRLNLEELRNFWKDLKAFHHTIQLSAIFAEDPVSGKSICRQTPIQTDLSYHMDLEAWLGYNIDKHAKGKSCYEDYLERYSTCMLIGGQEFSVRMTGESSRIKSELDDFREQERAARKASAPWFAPSQDEYDTDID</sequence>
<reference evidence="2 3" key="1">
    <citation type="submission" date="2019-11" db="EMBL/GenBank/DDBJ databases">
        <title>Caenimonas koreensis gen. nov., sp. nov., isolated from activated sludge.</title>
        <authorList>
            <person name="Seung H.R."/>
        </authorList>
    </citation>
    <scope>NUCLEOTIDE SEQUENCE [LARGE SCALE GENOMIC DNA]</scope>
    <source>
        <strain evidence="2 3">EMB320</strain>
    </source>
</reference>
<accession>A0A844AVI6</accession>
<feature type="region of interest" description="Disordered" evidence="1">
    <location>
        <begin position="233"/>
        <end position="265"/>
    </location>
</feature>
<name>A0A844AVI6_9BURK</name>
<evidence type="ECO:0000313" key="2">
    <source>
        <dbReference type="EMBL" id="MRD48415.1"/>
    </source>
</evidence>
<evidence type="ECO:0000256" key="1">
    <source>
        <dbReference type="SAM" id="MobiDB-lite"/>
    </source>
</evidence>
<proteinExistence type="predicted"/>
<protein>
    <submittedName>
        <fullName evidence="2">Uncharacterized protein</fullName>
    </submittedName>
</protein>
<dbReference type="Proteomes" id="UP000487350">
    <property type="component" value="Unassembled WGS sequence"/>
</dbReference>
<gene>
    <name evidence="2" type="ORF">GHT07_14100</name>
</gene>